<proteinExistence type="predicted"/>
<dbReference type="OrthoDB" id="923194at2"/>
<gene>
    <name evidence="2" type="ordered locus">Ctha_2536</name>
</gene>
<dbReference type="Gene3D" id="2.60.40.10">
    <property type="entry name" value="Immunoglobulins"/>
    <property type="match status" value="1"/>
</dbReference>
<dbReference type="KEGG" id="cts:Ctha_2536"/>
<dbReference type="RefSeq" id="WP_012501067.1">
    <property type="nucleotide sequence ID" value="NC_011026.1"/>
</dbReference>
<keyword evidence="3" id="KW-1185">Reference proteome</keyword>
<dbReference type="InterPro" id="IPR013783">
    <property type="entry name" value="Ig-like_fold"/>
</dbReference>
<sequence length="300" mass="33320">MINNITRNILERIRLAILPAAFLVFAVSCTDDELTSTPSSPQFVEKSSDTATYDQGIRPIYISDPEDDAGVYLQWHNNTEKDLEGYKLYRTTETTPSNGEDVPINFQLLKTIPLGSQDTKQLPDTAYEDYSVDLNTTYYYRLTAYSSSDGESLPSSEKPSYYLTAGVTLLEPSGSFSMPEDSSITFSWQSSVSFSGGTYLLKVYSIDDYTGEETIVSQTSLVDGFAALENIEVTVSYKTLGEFGGYSFSGSNERTVIYNELESSGTSSYGQRYYWRVYFLSSGIDNLVGSITEGSFEITN</sequence>
<dbReference type="Proteomes" id="UP000001208">
    <property type="component" value="Chromosome"/>
</dbReference>
<reference evidence="2 3" key="1">
    <citation type="submission" date="2008-06" db="EMBL/GenBank/DDBJ databases">
        <title>Complete sequence of Chloroherpeton thalassium ATCC 35110.</title>
        <authorList>
            <consortium name="US DOE Joint Genome Institute"/>
            <person name="Lucas S."/>
            <person name="Copeland A."/>
            <person name="Lapidus A."/>
            <person name="Glavina del Rio T."/>
            <person name="Dalin E."/>
            <person name="Tice H."/>
            <person name="Bruce D."/>
            <person name="Goodwin L."/>
            <person name="Pitluck S."/>
            <person name="Schmutz J."/>
            <person name="Larimer F."/>
            <person name="Land M."/>
            <person name="Hauser L."/>
            <person name="Kyrpides N."/>
            <person name="Mikhailova N."/>
            <person name="Liu Z."/>
            <person name="Li T."/>
            <person name="Zhao F."/>
            <person name="Overmann J."/>
            <person name="Bryant D.A."/>
            <person name="Richardson P."/>
        </authorList>
    </citation>
    <scope>NUCLEOTIDE SEQUENCE [LARGE SCALE GENOMIC DNA]</scope>
    <source>
        <strain evidence="3">ATCC 35110 / GB-78</strain>
    </source>
</reference>
<keyword evidence="1" id="KW-0732">Signal</keyword>
<dbReference type="STRING" id="517418.Ctha_2536"/>
<evidence type="ECO:0000313" key="2">
    <source>
        <dbReference type="EMBL" id="ACF14985.1"/>
    </source>
</evidence>
<dbReference type="HOGENOM" id="CLU_926522_0_0_10"/>
<protein>
    <recommendedName>
        <fullName evidence="4">Fibronectin type III domain protein</fullName>
    </recommendedName>
</protein>
<accession>B3QXS0</accession>
<evidence type="ECO:0000256" key="1">
    <source>
        <dbReference type="SAM" id="SignalP"/>
    </source>
</evidence>
<evidence type="ECO:0000313" key="3">
    <source>
        <dbReference type="Proteomes" id="UP000001208"/>
    </source>
</evidence>
<dbReference type="PROSITE" id="PS51257">
    <property type="entry name" value="PROKAR_LIPOPROTEIN"/>
    <property type="match status" value="1"/>
</dbReference>
<evidence type="ECO:0008006" key="4">
    <source>
        <dbReference type="Google" id="ProtNLM"/>
    </source>
</evidence>
<feature type="signal peptide" evidence="1">
    <location>
        <begin position="1"/>
        <end position="26"/>
    </location>
</feature>
<dbReference type="eggNOG" id="ENOG5033YVC">
    <property type="taxonomic scope" value="Bacteria"/>
</dbReference>
<name>B3QXS0_CHLT3</name>
<dbReference type="EMBL" id="CP001100">
    <property type="protein sequence ID" value="ACF14985.1"/>
    <property type="molecule type" value="Genomic_DNA"/>
</dbReference>
<organism evidence="2 3">
    <name type="scientific">Chloroherpeton thalassium (strain ATCC 35110 / GB-78)</name>
    <dbReference type="NCBI Taxonomy" id="517418"/>
    <lineage>
        <taxon>Bacteria</taxon>
        <taxon>Pseudomonadati</taxon>
        <taxon>Chlorobiota</taxon>
        <taxon>Chlorobiia</taxon>
        <taxon>Chlorobiales</taxon>
        <taxon>Chloroherpetonaceae</taxon>
        <taxon>Chloroherpeton</taxon>
    </lineage>
</organism>
<feature type="chain" id="PRO_5002797775" description="Fibronectin type III domain protein" evidence="1">
    <location>
        <begin position="27"/>
        <end position="300"/>
    </location>
</feature>
<dbReference type="AlphaFoldDB" id="B3QXS0"/>